<name>A0A0G1KNB8_9BACT</name>
<dbReference type="AlphaFoldDB" id="A0A0G1KNB8"/>
<evidence type="ECO:0000313" key="1">
    <source>
        <dbReference type="EMBL" id="KKT49464.1"/>
    </source>
</evidence>
<protein>
    <recommendedName>
        <fullName evidence="3">Helix-turn-helix domain-containing protein</fullName>
    </recommendedName>
</protein>
<comment type="caution">
    <text evidence="1">The sequence shown here is derived from an EMBL/GenBank/DDBJ whole genome shotgun (WGS) entry which is preliminary data.</text>
</comment>
<organism evidence="1 2">
    <name type="scientific">Candidatus Collierbacteria bacterium GW2011_GWC2_44_18</name>
    <dbReference type="NCBI Taxonomy" id="1618392"/>
    <lineage>
        <taxon>Bacteria</taxon>
        <taxon>Candidatus Collieribacteriota</taxon>
    </lineage>
</organism>
<reference evidence="1 2" key="1">
    <citation type="journal article" date="2015" name="Nature">
        <title>rRNA introns, odd ribosomes, and small enigmatic genomes across a large radiation of phyla.</title>
        <authorList>
            <person name="Brown C.T."/>
            <person name="Hug L.A."/>
            <person name="Thomas B.C."/>
            <person name="Sharon I."/>
            <person name="Castelle C.J."/>
            <person name="Singh A."/>
            <person name="Wilkins M.J."/>
            <person name="Williams K.H."/>
            <person name="Banfield J.F."/>
        </authorList>
    </citation>
    <scope>NUCLEOTIDE SEQUENCE [LARGE SCALE GENOMIC DNA]</scope>
</reference>
<accession>A0A0G1KNB8</accession>
<dbReference type="STRING" id="1618392.UW41_C0006G0032"/>
<proteinExistence type="predicted"/>
<gene>
    <name evidence="1" type="ORF">UW41_C0006G0032</name>
</gene>
<dbReference type="Proteomes" id="UP000034172">
    <property type="component" value="Unassembled WGS sequence"/>
</dbReference>
<dbReference type="EMBL" id="LCIE01000006">
    <property type="protein sequence ID" value="KKT49464.1"/>
    <property type="molecule type" value="Genomic_DNA"/>
</dbReference>
<sequence>MPKEITKEQAKSYFDAWREVYKDKRLRGADLPVLLFIRDTNWDIFYIAQKKFALSIGYSKKTVNESLKNLVGCGHLILTYSKPGSRKPNRYQLNKNLVSPVKNGIQRYTEGLLVDTPKGYSSKNEVVPDDTPKGYPNVINEKDLTRRGDIKKFSTSKTQDKDTLHEGHGVQTITLPAKRLLSLQAQTPIEYLDWSPDTIDLEIVRGGDE</sequence>
<evidence type="ECO:0008006" key="3">
    <source>
        <dbReference type="Google" id="ProtNLM"/>
    </source>
</evidence>
<evidence type="ECO:0000313" key="2">
    <source>
        <dbReference type="Proteomes" id="UP000034172"/>
    </source>
</evidence>